<name>V4RRP3_CITCL</name>
<gene>
    <name evidence="1" type="ORF">CICLE_v10029949mg</name>
</gene>
<dbReference type="EMBL" id="KI536978">
    <property type="protein sequence ID" value="ESR37183.1"/>
    <property type="molecule type" value="Genomic_DNA"/>
</dbReference>
<dbReference type="Gramene" id="ESR37183">
    <property type="protein sequence ID" value="ESR37183"/>
    <property type="gene ID" value="CICLE_v10029949mg"/>
</dbReference>
<dbReference type="Proteomes" id="UP000030687">
    <property type="component" value="Unassembled WGS sequence"/>
</dbReference>
<proteinExistence type="predicted"/>
<accession>V4RRP3</accession>
<sequence>MARRKMWWVVPCTNMSGKRSCLRTESMKSIEDILKTKLATIKEEPSAEEYSCLTPSTLRRLAKKDKGKIFRSKAKMARLFLPQFISLKHSLSACS</sequence>
<reference evidence="1 2" key="1">
    <citation type="submission" date="2013-10" db="EMBL/GenBank/DDBJ databases">
        <authorList>
            <consortium name="International Citrus Genome Consortium"/>
            <person name="Jenkins J."/>
            <person name="Schmutz J."/>
            <person name="Prochnik S."/>
            <person name="Rokhsar D."/>
            <person name="Gmitter F."/>
            <person name="Ollitrault P."/>
            <person name="Machado M."/>
            <person name="Talon M."/>
            <person name="Wincker P."/>
            <person name="Jaillon O."/>
            <person name="Morgante M."/>
        </authorList>
    </citation>
    <scope>NUCLEOTIDE SEQUENCE</scope>
    <source>
        <strain evidence="2">cv. Clemenules</strain>
    </source>
</reference>
<dbReference type="InParanoid" id="V4RRP3"/>
<evidence type="ECO:0000313" key="1">
    <source>
        <dbReference type="EMBL" id="ESR37183.1"/>
    </source>
</evidence>
<protein>
    <submittedName>
        <fullName evidence="1">Uncharacterized protein</fullName>
    </submittedName>
</protein>
<dbReference type="AlphaFoldDB" id="V4RRP3"/>
<evidence type="ECO:0000313" key="2">
    <source>
        <dbReference type="Proteomes" id="UP000030687"/>
    </source>
</evidence>
<dbReference type="eggNOG" id="ENOG502S754">
    <property type="taxonomic scope" value="Eukaryota"/>
</dbReference>
<dbReference type="KEGG" id="cic:CICLE_v10029949mg"/>
<organism evidence="1 2">
    <name type="scientific">Citrus clementina</name>
    <name type="common">Clementine</name>
    <name type="synonym">Citrus deliciosa x Citrus sinensis</name>
    <dbReference type="NCBI Taxonomy" id="85681"/>
    <lineage>
        <taxon>Eukaryota</taxon>
        <taxon>Viridiplantae</taxon>
        <taxon>Streptophyta</taxon>
        <taxon>Embryophyta</taxon>
        <taxon>Tracheophyta</taxon>
        <taxon>Spermatophyta</taxon>
        <taxon>Magnoliopsida</taxon>
        <taxon>eudicotyledons</taxon>
        <taxon>Gunneridae</taxon>
        <taxon>Pentapetalae</taxon>
        <taxon>rosids</taxon>
        <taxon>malvids</taxon>
        <taxon>Sapindales</taxon>
        <taxon>Rutaceae</taxon>
        <taxon>Aurantioideae</taxon>
        <taxon>Citrus</taxon>
    </lineage>
</organism>
<keyword evidence="2" id="KW-1185">Reference proteome</keyword>